<proteinExistence type="predicted"/>
<comment type="caution">
    <text evidence="2">The sequence shown here is derived from an EMBL/GenBank/DDBJ whole genome shotgun (WGS) entry which is preliminary data.</text>
</comment>
<feature type="signal peptide" evidence="1">
    <location>
        <begin position="1"/>
        <end position="20"/>
    </location>
</feature>
<gene>
    <name evidence="2" type="ORF">DUNSADRAFT_6285</name>
</gene>
<keyword evidence="1" id="KW-0732">Signal</keyword>
<accession>A0ABQ7GNM0</accession>
<name>A0ABQ7GNM0_DUNSA</name>
<dbReference type="Proteomes" id="UP000815325">
    <property type="component" value="Unassembled WGS sequence"/>
</dbReference>
<protein>
    <submittedName>
        <fullName evidence="2">Uncharacterized protein</fullName>
    </submittedName>
</protein>
<sequence>MGKMTIFAVAFLAGLMQMSASELAKVHDPSPSTTPSNEDSTSLGKVAVTLQVTMGSNEYTPVIFGKQLVAVESIFKELIEEDPNVFVNSIGMVARHIGENFPDRLPGFIEAKAFVFVRGTQGDVAAKNSVAEFFATLKNSTSDGDGVVKALNDRMVELLGELRYD</sequence>
<keyword evidence="3" id="KW-1185">Reference proteome</keyword>
<reference evidence="2" key="1">
    <citation type="submission" date="2017-08" db="EMBL/GenBank/DDBJ databases">
        <authorList>
            <person name="Polle J.E."/>
            <person name="Barry K."/>
            <person name="Cushman J."/>
            <person name="Schmutz J."/>
            <person name="Tran D."/>
            <person name="Hathwaick L.T."/>
            <person name="Yim W.C."/>
            <person name="Jenkins J."/>
            <person name="Mckie-Krisberg Z.M."/>
            <person name="Prochnik S."/>
            <person name="Lindquist E."/>
            <person name="Dockter R.B."/>
            <person name="Adam C."/>
            <person name="Molina H."/>
            <person name="Bunkerborg J."/>
            <person name="Jin E."/>
            <person name="Buchheim M."/>
            <person name="Magnuson J."/>
        </authorList>
    </citation>
    <scope>NUCLEOTIDE SEQUENCE</scope>
    <source>
        <strain evidence="2">CCAP 19/18</strain>
    </source>
</reference>
<evidence type="ECO:0000313" key="3">
    <source>
        <dbReference type="Proteomes" id="UP000815325"/>
    </source>
</evidence>
<feature type="chain" id="PRO_5046418069" evidence="1">
    <location>
        <begin position="21"/>
        <end position="165"/>
    </location>
</feature>
<evidence type="ECO:0000256" key="1">
    <source>
        <dbReference type="SAM" id="SignalP"/>
    </source>
</evidence>
<organism evidence="2 3">
    <name type="scientific">Dunaliella salina</name>
    <name type="common">Green alga</name>
    <name type="synonym">Protococcus salinus</name>
    <dbReference type="NCBI Taxonomy" id="3046"/>
    <lineage>
        <taxon>Eukaryota</taxon>
        <taxon>Viridiplantae</taxon>
        <taxon>Chlorophyta</taxon>
        <taxon>core chlorophytes</taxon>
        <taxon>Chlorophyceae</taxon>
        <taxon>CS clade</taxon>
        <taxon>Chlamydomonadales</taxon>
        <taxon>Dunaliellaceae</taxon>
        <taxon>Dunaliella</taxon>
    </lineage>
</organism>
<dbReference type="EMBL" id="MU069671">
    <property type="protein sequence ID" value="KAF5836176.1"/>
    <property type="molecule type" value="Genomic_DNA"/>
</dbReference>
<evidence type="ECO:0000313" key="2">
    <source>
        <dbReference type="EMBL" id="KAF5836176.1"/>
    </source>
</evidence>